<evidence type="ECO:0000313" key="13">
    <source>
        <dbReference type="Proteomes" id="UP000680714"/>
    </source>
</evidence>
<dbReference type="RefSeq" id="WP_211548039.1">
    <property type="nucleotide sequence ID" value="NZ_JAGTUF010000006.1"/>
</dbReference>
<dbReference type="PRINTS" id="PR00781">
    <property type="entry name" value="LIPOSIGPTASE"/>
</dbReference>
<comment type="function">
    <text evidence="9 10">This protein specifically catalyzes the removal of signal peptides from prolipoproteins.</text>
</comment>
<feature type="active site" evidence="9">
    <location>
        <position position="143"/>
    </location>
</feature>
<comment type="catalytic activity">
    <reaction evidence="9 10">
        <text>Release of signal peptides from bacterial membrane prolipoproteins. Hydrolyzes -Xaa-Yaa-Zaa-|-(S,diacylglyceryl)Cys-, in which Xaa is hydrophobic (preferably Leu), and Yaa (Ala or Ser) and Zaa (Gly or Ala) have small, neutral side chains.</text>
        <dbReference type="EC" id="3.4.23.36"/>
    </reaction>
</comment>
<evidence type="ECO:0000256" key="10">
    <source>
        <dbReference type="RuleBase" id="RU000594"/>
    </source>
</evidence>
<evidence type="ECO:0000256" key="8">
    <source>
        <dbReference type="ARBA" id="ARBA00023136"/>
    </source>
</evidence>
<evidence type="ECO:0000256" key="11">
    <source>
        <dbReference type="RuleBase" id="RU004181"/>
    </source>
</evidence>
<evidence type="ECO:0000256" key="7">
    <source>
        <dbReference type="ARBA" id="ARBA00022989"/>
    </source>
</evidence>
<evidence type="ECO:0000256" key="9">
    <source>
        <dbReference type="HAMAP-Rule" id="MF_00161"/>
    </source>
</evidence>
<keyword evidence="6 9" id="KW-0378">Hydrolase</keyword>
<evidence type="ECO:0000256" key="4">
    <source>
        <dbReference type="ARBA" id="ARBA00022692"/>
    </source>
</evidence>
<keyword evidence="7 9" id="KW-1133">Transmembrane helix</keyword>
<dbReference type="InterPro" id="IPR001872">
    <property type="entry name" value="Peptidase_A8"/>
</dbReference>
<protein>
    <recommendedName>
        <fullName evidence="9">Lipoprotein signal peptidase</fullName>
        <ecNumber evidence="9">3.4.23.36</ecNumber>
    </recommendedName>
    <alternativeName>
        <fullName evidence="9">Prolipoprotein signal peptidase</fullName>
    </alternativeName>
    <alternativeName>
        <fullName evidence="9">Signal peptidase II</fullName>
        <shortName evidence="9">SPase II</shortName>
    </alternativeName>
</protein>
<feature type="transmembrane region" description="Helical" evidence="9">
    <location>
        <begin position="98"/>
        <end position="115"/>
    </location>
</feature>
<dbReference type="Proteomes" id="UP000680714">
    <property type="component" value="Unassembled WGS sequence"/>
</dbReference>
<name>A0ABS5IBR3_9PROT</name>
<evidence type="ECO:0000256" key="2">
    <source>
        <dbReference type="ARBA" id="ARBA00022475"/>
    </source>
</evidence>
<dbReference type="PANTHER" id="PTHR33695">
    <property type="entry name" value="LIPOPROTEIN SIGNAL PEPTIDASE"/>
    <property type="match status" value="1"/>
</dbReference>
<dbReference type="GO" id="GO:0004190">
    <property type="term" value="F:aspartic-type endopeptidase activity"/>
    <property type="evidence" value="ECO:0007669"/>
    <property type="project" value="UniProtKB-EC"/>
</dbReference>
<keyword evidence="8 9" id="KW-0472">Membrane</keyword>
<accession>A0ABS5IBR3</accession>
<proteinExistence type="inferred from homology"/>
<evidence type="ECO:0000256" key="1">
    <source>
        <dbReference type="ARBA" id="ARBA00006139"/>
    </source>
</evidence>
<feature type="active site" evidence="9">
    <location>
        <position position="125"/>
    </location>
</feature>
<dbReference type="PANTHER" id="PTHR33695:SF1">
    <property type="entry name" value="LIPOPROTEIN SIGNAL PEPTIDASE"/>
    <property type="match status" value="1"/>
</dbReference>
<keyword evidence="4 9" id="KW-0812">Transmembrane</keyword>
<dbReference type="HAMAP" id="MF_00161">
    <property type="entry name" value="LspA"/>
    <property type="match status" value="1"/>
</dbReference>
<evidence type="ECO:0000256" key="3">
    <source>
        <dbReference type="ARBA" id="ARBA00022670"/>
    </source>
</evidence>
<organism evidence="12 13">
    <name type="scientific">Magnetospirillum sulfuroxidans</name>
    <dbReference type="NCBI Taxonomy" id="611300"/>
    <lineage>
        <taxon>Bacteria</taxon>
        <taxon>Pseudomonadati</taxon>
        <taxon>Pseudomonadota</taxon>
        <taxon>Alphaproteobacteria</taxon>
        <taxon>Rhodospirillales</taxon>
        <taxon>Rhodospirillaceae</taxon>
        <taxon>Magnetospirillum</taxon>
    </lineage>
</organism>
<comment type="similarity">
    <text evidence="1 9 11">Belongs to the peptidase A8 family.</text>
</comment>
<dbReference type="Pfam" id="PF01252">
    <property type="entry name" value="Peptidase_A8"/>
    <property type="match status" value="1"/>
</dbReference>
<dbReference type="PROSITE" id="PS00855">
    <property type="entry name" value="SPASE_II"/>
    <property type="match status" value="1"/>
</dbReference>
<gene>
    <name evidence="9 12" type="primary">lspA</name>
    <name evidence="12" type="ORF">KEC16_09055</name>
</gene>
<feature type="transmembrane region" description="Helical" evidence="9">
    <location>
        <begin position="71"/>
        <end position="91"/>
    </location>
</feature>
<keyword evidence="5 9" id="KW-0064">Aspartyl protease</keyword>
<dbReference type="EC" id="3.4.23.36" evidence="9"/>
<comment type="caution">
    <text evidence="9">Lacks conserved residue(s) required for the propagation of feature annotation.</text>
</comment>
<keyword evidence="2 9" id="KW-1003">Cell membrane</keyword>
<sequence>MRKLGLMLAAALIVADQISKWWVVEKVMRPDGVTDTPFFSPTVIELTPFFNLLMTWNRGVSFGIFNNDGPWNALALSALSVVIVIALLIWLGKAQGRLISLALGAIIGGALGNVVDRVRWGAVADFLDVHAFGWHWPAFNLADSAITIGAILLILDSLFSRQNSDKN</sequence>
<dbReference type="NCBIfam" id="TIGR00077">
    <property type="entry name" value="lspA"/>
    <property type="match status" value="1"/>
</dbReference>
<reference evidence="12 13" key="1">
    <citation type="submission" date="2021-04" db="EMBL/GenBank/DDBJ databases">
        <title>Magnetospirillum sulfuroxidans sp. nov., a facultative chemolithoautotrophic sulfur-oxidizing alphaproteobacterium isolated from freshwater sediment and proposals for Paramagetospirillum gen. nov., and Magnetospirillaceae fam. nov.</title>
        <authorList>
            <person name="Koziaeva V."/>
            <person name="Geelhoed J.S."/>
            <person name="Sorokin D.Y."/>
            <person name="Grouzdev D.S."/>
        </authorList>
    </citation>
    <scope>NUCLEOTIDE SEQUENCE [LARGE SCALE GENOMIC DNA]</scope>
    <source>
        <strain evidence="12 13">J10</strain>
    </source>
</reference>
<keyword evidence="3 9" id="KW-0645">Protease</keyword>
<comment type="caution">
    <text evidence="12">The sequence shown here is derived from an EMBL/GenBank/DDBJ whole genome shotgun (WGS) entry which is preliminary data.</text>
</comment>
<dbReference type="EMBL" id="JAGTUF010000006">
    <property type="protein sequence ID" value="MBR9971863.1"/>
    <property type="molecule type" value="Genomic_DNA"/>
</dbReference>
<comment type="pathway">
    <text evidence="9">Protein modification; lipoprotein biosynthesis (signal peptide cleavage).</text>
</comment>
<evidence type="ECO:0000256" key="6">
    <source>
        <dbReference type="ARBA" id="ARBA00022801"/>
    </source>
</evidence>
<comment type="subcellular location">
    <subcellularLocation>
        <location evidence="9">Cell membrane</location>
        <topology evidence="9">Multi-pass membrane protein</topology>
    </subcellularLocation>
</comment>
<keyword evidence="13" id="KW-1185">Reference proteome</keyword>
<evidence type="ECO:0000256" key="5">
    <source>
        <dbReference type="ARBA" id="ARBA00022750"/>
    </source>
</evidence>
<feature type="transmembrane region" description="Helical" evidence="9">
    <location>
        <begin position="135"/>
        <end position="159"/>
    </location>
</feature>
<evidence type="ECO:0000313" key="12">
    <source>
        <dbReference type="EMBL" id="MBR9971863.1"/>
    </source>
</evidence>